<dbReference type="Pfam" id="PF00498">
    <property type="entry name" value="FHA"/>
    <property type="match status" value="1"/>
</dbReference>
<dbReference type="AlphaFoldDB" id="A0A644V6I2"/>
<dbReference type="CDD" id="cd00060">
    <property type="entry name" value="FHA"/>
    <property type="match status" value="1"/>
</dbReference>
<feature type="domain" description="FHA" evidence="1">
    <location>
        <begin position="107"/>
        <end position="169"/>
    </location>
</feature>
<comment type="caution">
    <text evidence="2">The sequence shown here is derived from an EMBL/GenBank/DDBJ whole genome shotgun (WGS) entry which is preliminary data.</text>
</comment>
<organism evidence="2">
    <name type="scientific">bioreactor metagenome</name>
    <dbReference type="NCBI Taxonomy" id="1076179"/>
    <lineage>
        <taxon>unclassified sequences</taxon>
        <taxon>metagenomes</taxon>
        <taxon>ecological metagenomes</taxon>
    </lineage>
</organism>
<sequence length="197" mass="21532">MEKFQIKCGSCGKTMQVSTEVLAPYSGKTIRITCQNPGCKAVQNLKVPVFKAAGADGNKTIIEANHTILETRIENAQKNNLNKKAFLVVSKNQKTESQLFALKDGVNTIGRYAGSPGAYIPDIAIRTSDTYISKKHCQITVTDNKTGGRDFILKDAGSANGTFHNQAKKALEKDDEIFLHPSDVIILGDTQIIFELK</sequence>
<dbReference type="SMART" id="SM00240">
    <property type="entry name" value="FHA"/>
    <property type="match status" value="1"/>
</dbReference>
<dbReference type="EMBL" id="VSSQ01000230">
    <property type="protein sequence ID" value="MPL86934.1"/>
    <property type="molecule type" value="Genomic_DNA"/>
</dbReference>
<dbReference type="PROSITE" id="PS50006">
    <property type="entry name" value="FHA_DOMAIN"/>
    <property type="match status" value="1"/>
</dbReference>
<evidence type="ECO:0000313" key="2">
    <source>
        <dbReference type="EMBL" id="MPL86934.1"/>
    </source>
</evidence>
<reference evidence="2" key="1">
    <citation type="submission" date="2019-08" db="EMBL/GenBank/DDBJ databases">
        <authorList>
            <person name="Kucharzyk K."/>
            <person name="Murdoch R.W."/>
            <person name="Higgins S."/>
            <person name="Loffler F."/>
        </authorList>
    </citation>
    <scope>NUCLEOTIDE SEQUENCE</scope>
</reference>
<dbReference type="Gene3D" id="2.60.200.20">
    <property type="match status" value="1"/>
</dbReference>
<dbReference type="InterPro" id="IPR000253">
    <property type="entry name" value="FHA_dom"/>
</dbReference>
<evidence type="ECO:0000259" key="1">
    <source>
        <dbReference type="PROSITE" id="PS50006"/>
    </source>
</evidence>
<dbReference type="SUPFAM" id="SSF49879">
    <property type="entry name" value="SMAD/FHA domain"/>
    <property type="match status" value="1"/>
</dbReference>
<protein>
    <recommendedName>
        <fullName evidence="1">FHA domain-containing protein</fullName>
    </recommendedName>
</protein>
<proteinExistence type="predicted"/>
<dbReference type="InterPro" id="IPR008984">
    <property type="entry name" value="SMAD_FHA_dom_sf"/>
</dbReference>
<gene>
    <name evidence="2" type="ORF">SDC9_32921</name>
</gene>
<accession>A0A644V6I2</accession>
<name>A0A644V6I2_9ZZZZ</name>